<sequence>MKIIKINLYIALFFSILFTFNKARADNLISADNIISEKNYKFKKNIINLERHYALIFKNESKNDDLEIKVLDSNCMKNSGDQYIHLSPGEIKYDYTKDSNAWPDCLREAKIIKWKIITYKKGVEYKSCDFEIKNSVPSFLSEGYLVWRTIINAANCDLVTSALCGTSNCLNNSVYTGSYDINISIKDDNNWEPPKIISPDRKHYAEKNYITVVGQGLMEDESLPLIITSFDNNIYQVDNTGEAEDKWSAKVWANCGISGTVSIKDIANSDVTIIGTPCGATITSMKENQLLSSGKYNLSGLINGYKLDDIKNELSVKIANFSDPEHKKGVGMVKEYKPNIDIETGKWSVEGLDAECFTYYTASIYFQSDQEDNPDMSGKRSVNYDVSHCPVKITKPTMYQIISSTSEDYNKIGVEGKVTQNTPLDISASYSSGGKNLIHLNSRTGNDWLAEINDAPNGFIKIKANNTGTDQVKIKNSEDEVIILKSKEFSVNYEFPDKVFIDFYGTSMPMISEKENDKSNGFKEYLQPTIRILLDGEKADEIIPDERGDWKSNNKYYAKRGVYTFTIQEISDNKRYKAREDKVLECKGGTSNMTCFEKNNYTK</sequence>
<dbReference type="EMBL" id="CBSV010000227">
    <property type="protein sequence ID" value="CDH03137.1"/>
    <property type="molecule type" value="Genomic_DNA"/>
</dbReference>
<protein>
    <submittedName>
        <fullName evidence="1">Uncharacterized protein</fullName>
    </submittedName>
</protein>
<dbReference type="AlphaFoldDB" id="A0A077NLX4"/>
<dbReference type="Proteomes" id="UP000028487">
    <property type="component" value="Unassembled WGS sequence"/>
</dbReference>
<evidence type="ECO:0000313" key="2">
    <source>
        <dbReference type="Proteomes" id="UP000028487"/>
    </source>
</evidence>
<dbReference type="HOGENOM" id="CLU_470048_0_0_6"/>
<organism evidence="1 2">
    <name type="scientific">Xenorhabdus bovienii str. feltiae Moldova</name>
    <dbReference type="NCBI Taxonomy" id="1398200"/>
    <lineage>
        <taxon>Bacteria</taxon>
        <taxon>Pseudomonadati</taxon>
        <taxon>Pseudomonadota</taxon>
        <taxon>Gammaproteobacteria</taxon>
        <taxon>Enterobacterales</taxon>
        <taxon>Morganellaceae</taxon>
        <taxon>Xenorhabdus</taxon>
    </lineage>
</organism>
<dbReference type="RefSeq" id="WP_038221926.1">
    <property type="nucleotide sequence ID" value="NZ_CAWLWD010000050.1"/>
</dbReference>
<name>A0A077NLX4_XENBV</name>
<evidence type="ECO:0000313" key="1">
    <source>
        <dbReference type="EMBL" id="CDH03137.1"/>
    </source>
</evidence>
<accession>A0A077NLX4</accession>
<reference evidence="1" key="1">
    <citation type="submission" date="2013-07" db="EMBL/GenBank/DDBJ databases">
        <title>Sub-species coevolution in mutualistic symbiosis.</title>
        <authorList>
            <person name="Murfin K."/>
            <person name="Klassen J."/>
            <person name="Lee M."/>
            <person name="Forst S."/>
            <person name="Stock P."/>
            <person name="Goodrich-Blair H."/>
        </authorList>
    </citation>
    <scope>NUCLEOTIDE SEQUENCE [LARGE SCALE GENOMIC DNA]</scope>
    <source>
        <strain evidence="1">Feltiae Moldova</strain>
    </source>
</reference>
<proteinExistence type="predicted"/>
<comment type="caution">
    <text evidence="1">The sequence shown here is derived from an EMBL/GenBank/DDBJ whole genome shotgun (WGS) entry which is preliminary data.</text>
</comment>
<gene>
    <name evidence="1" type="ORF">XBFM1_550034</name>
</gene>